<evidence type="ECO:0000256" key="2">
    <source>
        <dbReference type="SAM" id="MobiDB-lite"/>
    </source>
</evidence>
<dbReference type="AlphaFoldDB" id="A0AAW1PA19"/>
<dbReference type="InterPro" id="IPR055170">
    <property type="entry name" value="GFO_IDH_MocA-like_dom"/>
</dbReference>
<proteinExistence type="inferred from homology"/>
<dbReference type="Pfam" id="PF08757">
    <property type="entry name" value="CotH"/>
    <property type="match status" value="1"/>
</dbReference>
<dbReference type="GO" id="GO:0016491">
    <property type="term" value="F:oxidoreductase activity"/>
    <property type="evidence" value="ECO:0007669"/>
    <property type="project" value="TreeGrafter"/>
</dbReference>
<sequence length="828" mass="88765">MTSSDRLHIALLGAGIFARDAYLPLFRQFKEKVVVVAVWSRSEAAATALLPLVHELSPNAKAVHGEEGLQQLLADAALEAVAVVLPVQVALQVTLRALAAGKHVLQEKPIAPSVAEAVKAIQAYRSLTDAVPPVWAVAENFRSEQVFRTARGLLPHLGKIIKIDLVADMPMNTKNKYFGSSWRRDAEGCPGGFLMDSSVHFIAALRALADGAGWGSEVAASGHAMGMEEGLPFPDSLVGHLVYKRGGAASVSLTFAGSHVRFSLSVVGTLGSLEVQRGGWGAGRGSYSLAYQTPSDPAPVTQSLQFSGIDDEMAAFLAVIAAHKCQPRPAGSNPDQPRQPAVCAFEPEIATSGIAFETYRRRRPSFCSRTGPQASPKASNTAALAPASSTLPPDPACCDAVKALTGFSTTLPVVVLDTQGVAVPAPTTPPSKTPNANICVCGGPAGNESNQAAVSYRGGDNTQLYNKLKEFSIDYPNGTVLLGMPSGKSWILYAQQNDTTGLKEYFGFKLLRDAGEYAPRTVFAELFVVDDGTPLAYPTHYRGVYLGLEHIDQGKHRVDVAKNTDPANVSGGYIMEYLHGEDLKGWANVTGSQSNQPWVFRYPKKGKIAPAQISYFQGYLNQFEAALYGPNFADPAVGWRQFANETSFADWFLANEFIKNAKHTYHGGMWMHKDANSTLEMGPTWVPLEGFGTCCGFPIEGYLNNGMSGPGKSGGSAISPQGWLMAVWFTRLWQDPAFQQAVAQRFATLRAGPWSEANLAAGLTELKPTLSDAAVRTISKWSFLQTGSDPATQFADSISSLVSWVTTRAQWLDTQLSPVLEKTSAAGK</sequence>
<comment type="caution">
    <text evidence="5">The sequence shown here is derived from an EMBL/GenBank/DDBJ whole genome shotgun (WGS) entry which is preliminary data.</text>
</comment>
<gene>
    <name evidence="5" type="ORF">WJX72_009366</name>
</gene>
<name>A0AAW1PA19_9CHLO</name>
<dbReference type="InterPro" id="IPR000683">
    <property type="entry name" value="Gfo/Idh/MocA-like_OxRdtase_N"/>
</dbReference>
<evidence type="ECO:0000313" key="5">
    <source>
        <dbReference type="EMBL" id="KAK9806301.1"/>
    </source>
</evidence>
<feature type="domain" description="Gfo/Idh/MocA-like oxidoreductase N-terminal" evidence="3">
    <location>
        <begin position="8"/>
        <end position="126"/>
    </location>
</feature>
<dbReference type="Gene3D" id="3.40.50.720">
    <property type="entry name" value="NAD(P)-binding Rossmann-like Domain"/>
    <property type="match status" value="1"/>
</dbReference>
<dbReference type="SUPFAM" id="SSF51735">
    <property type="entry name" value="NAD(P)-binding Rossmann-fold domains"/>
    <property type="match status" value="1"/>
</dbReference>
<dbReference type="SUPFAM" id="SSF55347">
    <property type="entry name" value="Glyceraldehyde-3-phosphate dehydrogenase-like, C-terminal domain"/>
    <property type="match status" value="1"/>
</dbReference>
<reference evidence="5 6" key="1">
    <citation type="journal article" date="2024" name="Nat. Commun.">
        <title>Phylogenomics reveals the evolutionary origins of lichenization in chlorophyte algae.</title>
        <authorList>
            <person name="Puginier C."/>
            <person name="Libourel C."/>
            <person name="Otte J."/>
            <person name="Skaloud P."/>
            <person name="Haon M."/>
            <person name="Grisel S."/>
            <person name="Petersen M."/>
            <person name="Berrin J.G."/>
            <person name="Delaux P.M."/>
            <person name="Dal Grande F."/>
            <person name="Keller J."/>
        </authorList>
    </citation>
    <scope>NUCLEOTIDE SEQUENCE [LARGE SCALE GENOMIC DNA]</scope>
    <source>
        <strain evidence="5 6">SAG 2043</strain>
    </source>
</reference>
<evidence type="ECO:0000259" key="4">
    <source>
        <dbReference type="Pfam" id="PF22725"/>
    </source>
</evidence>
<accession>A0AAW1PA19</accession>
<dbReference type="InterPro" id="IPR036291">
    <property type="entry name" value="NAD(P)-bd_dom_sf"/>
</dbReference>
<dbReference type="PANTHER" id="PTHR42840:SF5">
    <property type="entry name" value="NAD(P)-BINDING ROSSMANN-FOLD SUPERFAMILY PROTEIN"/>
    <property type="match status" value="1"/>
</dbReference>
<feature type="compositionally biased region" description="Low complexity" evidence="2">
    <location>
        <begin position="376"/>
        <end position="386"/>
    </location>
</feature>
<dbReference type="GO" id="GO:0000166">
    <property type="term" value="F:nucleotide binding"/>
    <property type="evidence" value="ECO:0007669"/>
    <property type="project" value="InterPro"/>
</dbReference>
<evidence type="ECO:0000256" key="1">
    <source>
        <dbReference type="ARBA" id="ARBA00010928"/>
    </source>
</evidence>
<dbReference type="Pfam" id="PF22725">
    <property type="entry name" value="GFO_IDH_MocA_C3"/>
    <property type="match status" value="1"/>
</dbReference>
<dbReference type="Pfam" id="PF01408">
    <property type="entry name" value="GFO_IDH_MocA"/>
    <property type="match status" value="1"/>
</dbReference>
<feature type="region of interest" description="Disordered" evidence="2">
    <location>
        <begin position="365"/>
        <end position="386"/>
    </location>
</feature>
<dbReference type="Proteomes" id="UP001489004">
    <property type="component" value="Unassembled WGS sequence"/>
</dbReference>
<evidence type="ECO:0000313" key="6">
    <source>
        <dbReference type="Proteomes" id="UP001489004"/>
    </source>
</evidence>
<dbReference type="GO" id="GO:0005737">
    <property type="term" value="C:cytoplasm"/>
    <property type="evidence" value="ECO:0007669"/>
    <property type="project" value="TreeGrafter"/>
</dbReference>
<organism evidence="5 6">
    <name type="scientific">[Myrmecia] bisecta</name>
    <dbReference type="NCBI Taxonomy" id="41462"/>
    <lineage>
        <taxon>Eukaryota</taxon>
        <taxon>Viridiplantae</taxon>
        <taxon>Chlorophyta</taxon>
        <taxon>core chlorophytes</taxon>
        <taxon>Trebouxiophyceae</taxon>
        <taxon>Trebouxiales</taxon>
        <taxon>Trebouxiaceae</taxon>
        <taxon>Myrmecia</taxon>
    </lineage>
</organism>
<feature type="domain" description="GFO/IDH/MocA-like oxidoreductase" evidence="4">
    <location>
        <begin position="157"/>
        <end position="274"/>
    </location>
</feature>
<dbReference type="Gene3D" id="3.30.360.10">
    <property type="entry name" value="Dihydrodipicolinate Reductase, domain 2"/>
    <property type="match status" value="1"/>
</dbReference>
<dbReference type="GO" id="GO:0006740">
    <property type="term" value="P:NADPH regeneration"/>
    <property type="evidence" value="ECO:0007669"/>
    <property type="project" value="TreeGrafter"/>
</dbReference>
<evidence type="ECO:0000259" key="3">
    <source>
        <dbReference type="Pfam" id="PF01408"/>
    </source>
</evidence>
<dbReference type="PANTHER" id="PTHR42840">
    <property type="entry name" value="NAD(P)-BINDING ROSSMANN-FOLD SUPERFAMILY PROTEIN-RELATED"/>
    <property type="match status" value="1"/>
</dbReference>
<comment type="similarity">
    <text evidence="1">Belongs to the Gfo/Idh/MocA family.</text>
</comment>
<protein>
    <submittedName>
        <fullName evidence="5">Uncharacterized protein</fullName>
    </submittedName>
</protein>
<keyword evidence="6" id="KW-1185">Reference proteome</keyword>
<dbReference type="InterPro" id="IPR014867">
    <property type="entry name" value="Spore_coat_CotH_CotH2/3/7"/>
</dbReference>
<dbReference type="EMBL" id="JALJOR010000014">
    <property type="protein sequence ID" value="KAK9806301.1"/>
    <property type="molecule type" value="Genomic_DNA"/>
</dbReference>